<evidence type="ECO:0000256" key="2">
    <source>
        <dbReference type="ARBA" id="ARBA00006676"/>
    </source>
</evidence>
<dbReference type="GO" id="GO:0016814">
    <property type="term" value="F:hydrolase activity, acting on carbon-nitrogen (but not peptide) bonds, in cyclic amidines"/>
    <property type="evidence" value="ECO:0007669"/>
    <property type="project" value="UniProtKB-ARBA"/>
</dbReference>
<evidence type="ECO:0000259" key="6">
    <source>
        <dbReference type="Pfam" id="PF00962"/>
    </source>
</evidence>
<dbReference type="AlphaFoldDB" id="A0A9J6P0C1"/>
<dbReference type="SUPFAM" id="SSF51556">
    <property type="entry name" value="Metallo-dependent hydrolases"/>
    <property type="match status" value="1"/>
</dbReference>
<evidence type="ECO:0000256" key="1">
    <source>
        <dbReference type="ARBA" id="ARBA00001947"/>
    </source>
</evidence>
<dbReference type="Pfam" id="PF00962">
    <property type="entry name" value="A_deaminase"/>
    <property type="match status" value="1"/>
</dbReference>
<dbReference type="InterPro" id="IPR006330">
    <property type="entry name" value="Ado/ade_deaminase"/>
</dbReference>
<dbReference type="PANTHER" id="PTHR43114">
    <property type="entry name" value="ADENINE DEAMINASE"/>
    <property type="match status" value="1"/>
</dbReference>
<evidence type="ECO:0000313" key="8">
    <source>
        <dbReference type="Proteomes" id="UP001056429"/>
    </source>
</evidence>
<keyword evidence="8" id="KW-1185">Reference proteome</keyword>
<dbReference type="InterPro" id="IPR001365">
    <property type="entry name" value="A_deaminase_dom"/>
</dbReference>
<protein>
    <recommendedName>
        <fullName evidence="6">Adenosine deaminase domain-containing protein</fullName>
    </recommendedName>
</protein>
<evidence type="ECO:0000313" key="7">
    <source>
        <dbReference type="EMBL" id="MCM1989561.1"/>
    </source>
</evidence>
<feature type="domain" description="Adenosine deaminase" evidence="6">
    <location>
        <begin position="148"/>
        <end position="313"/>
    </location>
</feature>
<evidence type="ECO:0000256" key="5">
    <source>
        <dbReference type="ARBA" id="ARBA00022833"/>
    </source>
</evidence>
<dbReference type="PANTHER" id="PTHR43114:SF6">
    <property type="entry name" value="ADENINE DEAMINASE"/>
    <property type="match status" value="1"/>
</dbReference>
<reference evidence="7" key="1">
    <citation type="journal article" date="2021" name="mSystems">
        <title>Bacteria and Archaea Synergistically Convert Glycine Betaine to Biogenic Methane in the Formosa Cold Seep of the South China Sea.</title>
        <authorList>
            <person name="Li L."/>
            <person name="Zhang W."/>
            <person name="Zhang S."/>
            <person name="Song L."/>
            <person name="Sun Q."/>
            <person name="Zhang H."/>
            <person name="Xiang H."/>
            <person name="Dong X."/>
        </authorList>
    </citation>
    <scope>NUCLEOTIDE SEQUENCE</scope>
    <source>
        <strain evidence="7">ZWT</strain>
    </source>
</reference>
<dbReference type="InterPro" id="IPR032466">
    <property type="entry name" value="Metal_Hydrolase"/>
</dbReference>
<evidence type="ECO:0000256" key="4">
    <source>
        <dbReference type="ARBA" id="ARBA00022801"/>
    </source>
</evidence>
<keyword evidence="3" id="KW-0479">Metal-binding</keyword>
<keyword evidence="5" id="KW-0862">Zinc</keyword>
<comment type="similarity">
    <text evidence="2">Belongs to the metallo-dependent hydrolases superfamily. Adenosine and AMP deaminases family.</text>
</comment>
<reference evidence="7" key="2">
    <citation type="submission" date="2021-04" db="EMBL/GenBank/DDBJ databases">
        <authorList>
            <person name="Dong X."/>
        </authorList>
    </citation>
    <scope>NUCLEOTIDE SEQUENCE</scope>
    <source>
        <strain evidence="7">ZWT</strain>
    </source>
</reference>
<keyword evidence="4" id="KW-0378">Hydrolase</keyword>
<dbReference type="GO" id="GO:0046872">
    <property type="term" value="F:metal ion binding"/>
    <property type="evidence" value="ECO:0007669"/>
    <property type="project" value="UniProtKB-KW"/>
</dbReference>
<dbReference type="GO" id="GO:0019239">
    <property type="term" value="F:deaminase activity"/>
    <property type="evidence" value="ECO:0007669"/>
    <property type="project" value="InterPro"/>
</dbReference>
<name>A0A9J6P0C1_9CLOT</name>
<dbReference type="EMBL" id="JAGSOJ010000001">
    <property type="protein sequence ID" value="MCM1989561.1"/>
    <property type="molecule type" value="Genomic_DNA"/>
</dbReference>
<sequence length="314" mass="35895">MDRLEEKLFREALVEGDISKLKKVSKGDVHNHCGLGMRFSTFNKWAGGNVVPPSKKIDGIRGLDEYLFGETMKYIKTAEDLEFLIEATILEAIDDGVKILEPSIDCSWLTFFNSQEEYFNAIRKIKEKYSDLIDLRPEVGMPKSITEEKMNNLLIPCIDSGLFKSIDLYGDESFNDFERFKEYYVYARKKGLKLKGHAGEFNGPENVRKAIEILDLNEVQHGIGASTDDYLLDLIKERDIRLNVCPSSNFILGAISDIKSHPIRKLFNKGIKLSINTDDLLLFDSGVSEEFLYLYNHGVLDVDELNEIRKMSLR</sequence>
<organism evidence="7 8">
    <name type="scientific">Oceanirhabdus seepicola</name>
    <dbReference type="NCBI Taxonomy" id="2828781"/>
    <lineage>
        <taxon>Bacteria</taxon>
        <taxon>Bacillati</taxon>
        <taxon>Bacillota</taxon>
        <taxon>Clostridia</taxon>
        <taxon>Eubacteriales</taxon>
        <taxon>Clostridiaceae</taxon>
        <taxon>Oceanirhabdus</taxon>
    </lineage>
</organism>
<gene>
    <name evidence="7" type="ORF">KDK92_07395</name>
</gene>
<proteinExistence type="inferred from homology"/>
<evidence type="ECO:0000256" key="3">
    <source>
        <dbReference type="ARBA" id="ARBA00022723"/>
    </source>
</evidence>
<comment type="cofactor">
    <cofactor evidence="1">
        <name>Zn(2+)</name>
        <dbReference type="ChEBI" id="CHEBI:29105"/>
    </cofactor>
</comment>
<accession>A0A9J6P0C1</accession>
<dbReference type="RefSeq" id="WP_250858553.1">
    <property type="nucleotide sequence ID" value="NZ_JAGSOJ010000001.1"/>
</dbReference>
<dbReference type="Gene3D" id="3.20.20.140">
    <property type="entry name" value="Metal-dependent hydrolases"/>
    <property type="match status" value="1"/>
</dbReference>
<comment type="caution">
    <text evidence="7">The sequence shown here is derived from an EMBL/GenBank/DDBJ whole genome shotgun (WGS) entry which is preliminary data.</text>
</comment>
<dbReference type="Proteomes" id="UP001056429">
    <property type="component" value="Unassembled WGS sequence"/>
</dbReference>